<dbReference type="GO" id="GO:0015020">
    <property type="term" value="F:glucuronosyltransferase activity"/>
    <property type="evidence" value="ECO:0007669"/>
    <property type="project" value="TreeGrafter"/>
</dbReference>
<keyword evidence="3" id="KW-0735">Signal-anchor</keyword>
<evidence type="ECO:0000256" key="6">
    <source>
        <dbReference type="ARBA" id="ARBA00023180"/>
    </source>
</evidence>
<dbReference type="GO" id="GO:0042285">
    <property type="term" value="F:xylosyltransferase activity"/>
    <property type="evidence" value="ECO:0007669"/>
    <property type="project" value="TreeGrafter"/>
</dbReference>
<keyword evidence="8" id="KW-1185">Reference proteome</keyword>
<proteinExistence type="predicted"/>
<sequence>MATRVQGMAEGRSCKHVAMLGSNSFWPSVLLIRALVLAAFLRSVKGDGFRDVTQRFGRQGSKDNSAAAYSLLSCYNAHYNPYPINFEEFLGGKISKSFRLHRVWWSKKQAKYPLGLFTHLSLNRVDMLEAQCRSYPGGLVVAAVWVPLLRTPEELAALGATQGQGHQGHPPQRRTLNLSATHQAALREATAVLGSLFRHMEFPDADGVGDGAGAGGFTDDGAGGDGAAGTCALRILLVYEMVGSEQLTVLMPVNQLRNTAMLAVDTPMAAMVDADLSLSWSLAGAVMADAARAADLLRRAKKDRTGWVIPAWDIDKRIEFSERGPVADQMLAVRPESKRELAEMWHSKHVILPFAFDRYKLGHNGTQYDRWFNDIREEYPIAFEEGYEPWFFAYRKHLALYDVRFRGHYYDKISNVRNTVRNQVLTLRVMPDVWLVHRPHAVSMQNNLFSQMTGKVSPMDKPAVVNGSSVNPRDVYLTAAQGFYGTVVDAMNHNRFEPLLSPPVTHCRQVLPWWKEEDSGGADADADAQGWAGGAAATAVAGGH</sequence>
<dbReference type="InterPro" id="IPR051292">
    <property type="entry name" value="Xyl/GlcA_transferase"/>
</dbReference>
<comment type="caution">
    <text evidence="7">The sequence shown here is derived from an EMBL/GenBank/DDBJ whole genome shotgun (WGS) entry which is preliminary data.</text>
</comment>
<dbReference type="EMBL" id="BRXU01000043">
    <property type="protein sequence ID" value="GLC61199.1"/>
    <property type="molecule type" value="Genomic_DNA"/>
</dbReference>
<dbReference type="AlphaFoldDB" id="A0A9W6F9D5"/>
<evidence type="ECO:0000256" key="2">
    <source>
        <dbReference type="ARBA" id="ARBA00022692"/>
    </source>
</evidence>
<dbReference type="PANTHER" id="PTHR12270:SF52">
    <property type="entry name" value="GLYCOSYLTRANSFERASE-LIKE PROTEIN GNT13-RELATED"/>
    <property type="match status" value="1"/>
</dbReference>
<evidence type="ECO:0000256" key="3">
    <source>
        <dbReference type="ARBA" id="ARBA00022968"/>
    </source>
</evidence>
<dbReference type="GO" id="GO:0016020">
    <property type="term" value="C:membrane"/>
    <property type="evidence" value="ECO:0007669"/>
    <property type="project" value="UniProtKB-SubCell"/>
</dbReference>
<dbReference type="Pfam" id="PF13896">
    <property type="entry name" value="Glyco_transf_49"/>
    <property type="match status" value="1"/>
</dbReference>
<dbReference type="Proteomes" id="UP001165080">
    <property type="component" value="Unassembled WGS sequence"/>
</dbReference>
<keyword evidence="6" id="KW-0325">Glycoprotein</keyword>
<gene>
    <name evidence="7" type="primary">PLEST009323</name>
    <name evidence="7" type="ORF">PLESTB_001730300</name>
</gene>
<protein>
    <submittedName>
        <fullName evidence="7">Uncharacterized protein</fullName>
    </submittedName>
</protein>
<dbReference type="GO" id="GO:0035269">
    <property type="term" value="P:protein O-linked glycosylation via mannose"/>
    <property type="evidence" value="ECO:0007669"/>
    <property type="project" value="TreeGrafter"/>
</dbReference>
<evidence type="ECO:0000313" key="7">
    <source>
        <dbReference type="EMBL" id="GLC61199.1"/>
    </source>
</evidence>
<evidence type="ECO:0000313" key="8">
    <source>
        <dbReference type="Proteomes" id="UP001165080"/>
    </source>
</evidence>
<keyword evidence="5" id="KW-0472">Membrane</keyword>
<accession>A0A9W6F9D5</accession>
<evidence type="ECO:0000256" key="1">
    <source>
        <dbReference type="ARBA" id="ARBA00004606"/>
    </source>
</evidence>
<evidence type="ECO:0000256" key="5">
    <source>
        <dbReference type="ARBA" id="ARBA00023136"/>
    </source>
</evidence>
<keyword evidence="2" id="KW-0812">Transmembrane</keyword>
<reference evidence="7 8" key="1">
    <citation type="journal article" date="2023" name="Commun. Biol.">
        <title>Reorganization of the ancestral sex-determining regions during the evolution of trioecy in Pleodorina starrii.</title>
        <authorList>
            <person name="Takahashi K."/>
            <person name="Suzuki S."/>
            <person name="Kawai-Toyooka H."/>
            <person name="Yamamoto K."/>
            <person name="Hamaji T."/>
            <person name="Ootsuki R."/>
            <person name="Yamaguchi H."/>
            <person name="Kawachi M."/>
            <person name="Higashiyama T."/>
            <person name="Nozaki H."/>
        </authorList>
    </citation>
    <scope>NUCLEOTIDE SEQUENCE [LARGE SCALE GENOMIC DNA]</scope>
    <source>
        <strain evidence="7 8">NIES-4479</strain>
    </source>
</reference>
<dbReference type="PANTHER" id="PTHR12270">
    <property type="entry name" value="GLYCOSYLTRANSFERASE-RELATED"/>
    <property type="match status" value="1"/>
</dbReference>
<name>A0A9W6F9D5_9CHLO</name>
<evidence type="ECO:0000256" key="4">
    <source>
        <dbReference type="ARBA" id="ARBA00022989"/>
    </source>
</evidence>
<dbReference type="OrthoDB" id="526117at2759"/>
<comment type="subcellular location">
    <subcellularLocation>
        <location evidence="1">Membrane</location>
        <topology evidence="1">Single-pass type II membrane protein</topology>
    </subcellularLocation>
</comment>
<keyword evidence="4" id="KW-1133">Transmembrane helix</keyword>
<organism evidence="7 8">
    <name type="scientific">Pleodorina starrii</name>
    <dbReference type="NCBI Taxonomy" id="330485"/>
    <lineage>
        <taxon>Eukaryota</taxon>
        <taxon>Viridiplantae</taxon>
        <taxon>Chlorophyta</taxon>
        <taxon>core chlorophytes</taxon>
        <taxon>Chlorophyceae</taxon>
        <taxon>CS clade</taxon>
        <taxon>Chlamydomonadales</taxon>
        <taxon>Volvocaceae</taxon>
        <taxon>Pleodorina</taxon>
    </lineage>
</organism>